<reference evidence="1 2" key="1">
    <citation type="submission" date="2019-09" db="EMBL/GenBank/DDBJ databases">
        <title>The hologenome of the rock-dwelling lichen Lasallia pustulata.</title>
        <authorList>
            <person name="Greshake Tzovaras B."/>
            <person name="Segers F."/>
            <person name="Bicker A."/>
            <person name="Dal Grande F."/>
            <person name="Otte J."/>
            <person name="Hankeln T."/>
            <person name="Schmitt I."/>
            <person name="Ebersberger I."/>
        </authorList>
    </citation>
    <scope>NUCLEOTIDE SEQUENCE [LARGE SCALE GENOMIC DNA]</scope>
    <source>
        <strain evidence="1">A1-1</strain>
    </source>
</reference>
<evidence type="ECO:0000313" key="1">
    <source>
        <dbReference type="EMBL" id="KAA6411517.1"/>
    </source>
</evidence>
<comment type="caution">
    <text evidence="1">The sequence shown here is derived from an EMBL/GenBank/DDBJ whole genome shotgun (WGS) entry which is preliminary data.</text>
</comment>
<accession>A0A5M8PRA2</accession>
<dbReference type="EMBL" id="VXIT01000007">
    <property type="protein sequence ID" value="KAA6411517.1"/>
    <property type="molecule type" value="Genomic_DNA"/>
</dbReference>
<sequence>MPFWKRNKDAPANTGDSIFYSFDDDVSDAIRNIHYKGFTDPRAIAKQLQDLNLEPPKKAAIKASIAELGCGVEAGKE</sequence>
<gene>
    <name evidence="1" type="ORF">FRX48_04797</name>
</gene>
<protein>
    <submittedName>
        <fullName evidence="1">Uncharacterized protein</fullName>
    </submittedName>
</protein>
<dbReference type="AlphaFoldDB" id="A0A5M8PRA2"/>
<proteinExistence type="predicted"/>
<name>A0A5M8PRA2_9LECA</name>
<dbReference type="Proteomes" id="UP000324767">
    <property type="component" value="Unassembled WGS sequence"/>
</dbReference>
<evidence type="ECO:0000313" key="2">
    <source>
        <dbReference type="Proteomes" id="UP000324767"/>
    </source>
</evidence>
<organism evidence="1 2">
    <name type="scientific">Lasallia pustulata</name>
    <dbReference type="NCBI Taxonomy" id="136370"/>
    <lineage>
        <taxon>Eukaryota</taxon>
        <taxon>Fungi</taxon>
        <taxon>Dikarya</taxon>
        <taxon>Ascomycota</taxon>
        <taxon>Pezizomycotina</taxon>
        <taxon>Lecanoromycetes</taxon>
        <taxon>OSLEUM clade</taxon>
        <taxon>Umbilicariomycetidae</taxon>
        <taxon>Umbilicariales</taxon>
        <taxon>Umbilicariaceae</taxon>
        <taxon>Lasallia</taxon>
    </lineage>
</organism>